<dbReference type="Proteomes" id="UP001519325">
    <property type="component" value="Unassembled WGS sequence"/>
</dbReference>
<evidence type="ECO:0000313" key="2">
    <source>
        <dbReference type="Proteomes" id="UP001519325"/>
    </source>
</evidence>
<dbReference type="EMBL" id="JAGGMR010000001">
    <property type="protein sequence ID" value="MBP2191114.1"/>
    <property type="molecule type" value="Genomic_DNA"/>
</dbReference>
<comment type="caution">
    <text evidence="1">The sequence shown here is derived from an EMBL/GenBank/DDBJ whole genome shotgun (WGS) entry which is preliminary data.</text>
</comment>
<keyword evidence="2" id="KW-1185">Reference proteome</keyword>
<dbReference type="RefSeq" id="WP_209892226.1">
    <property type="nucleotide sequence ID" value="NZ_JAGGMR010000001.1"/>
</dbReference>
<proteinExistence type="predicted"/>
<accession>A0ABS4QHE1</accession>
<organism evidence="1 2">
    <name type="scientific">Nocardia goodfellowii</name>
    <dbReference type="NCBI Taxonomy" id="882446"/>
    <lineage>
        <taxon>Bacteria</taxon>
        <taxon>Bacillati</taxon>
        <taxon>Actinomycetota</taxon>
        <taxon>Actinomycetes</taxon>
        <taxon>Mycobacteriales</taxon>
        <taxon>Nocardiaceae</taxon>
        <taxon>Nocardia</taxon>
    </lineage>
</organism>
<name>A0ABS4QHE1_9NOCA</name>
<evidence type="ECO:0000313" key="1">
    <source>
        <dbReference type="EMBL" id="MBP2191114.1"/>
    </source>
</evidence>
<protein>
    <submittedName>
        <fullName evidence="1">Uncharacterized protein</fullName>
    </submittedName>
</protein>
<sequence length="189" mass="20367">MESIQRLQLPQLGVNENGYACRTGFGARPVDEKAAQLLVLVGGDETTRTFDPAAAYPSLRVHGIDWQSGWGQTHTDPEPLPLSLSVGEWLLHFGRPPGMLTADVEYQAVCFDATPQECATLGRDLATRAERVAMLVLVGGTALRGDATGRAAWQVLAGAAEGARLQADLLLMPEPYEVGHFVGSWTERP</sequence>
<gene>
    <name evidence="1" type="ORF">BJ987_004015</name>
</gene>
<reference evidence="1 2" key="1">
    <citation type="submission" date="2021-03" db="EMBL/GenBank/DDBJ databases">
        <title>Sequencing the genomes of 1000 actinobacteria strains.</title>
        <authorList>
            <person name="Klenk H.-P."/>
        </authorList>
    </citation>
    <scope>NUCLEOTIDE SEQUENCE [LARGE SCALE GENOMIC DNA]</scope>
    <source>
        <strain evidence="1 2">DSM 45516</strain>
    </source>
</reference>